<accession>A0ABV7YB41</accession>
<dbReference type="RefSeq" id="WP_205118384.1">
    <property type="nucleotide sequence ID" value="NZ_JAFBCM010000001.1"/>
</dbReference>
<feature type="transmembrane region" description="Helical" evidence="1">
    <location>
        <begin position="221"/>
        <end position="242"/>
    </location>
</feature>
<reference evidence="3" key="1">
    <citation type="journal article" date="2019" name="Int. J. Syst. Evol. Microbiol.">
        <title>The Global Catalogue of Microorganisms (GCM) 10K type strain sequencing project: providing services to taxonomists for standard genome sequencing and annotation.</title>
        <authorList>
            <consortium name="The Broad Institute Genomics Platform"/>
            <consortium name="The Broad Institute Genome Sequencing Center for Infectious Disease"/>
            <person name="Wu L."/>
            <person name="Ma J."/>
        </authorList>
    </citation>
    <scope>NUCLEOTIDE SEQUENCE [LARGE SCALE GENOMIC DNA]</scope>
    <source>
        <strain evidence="3">CGMCC 4.7241</strain>
    </source>
</reference>
<feature type="transmembrane region" description="Helical" evidence="1">
    <location>
        <begin position="34"/>
        <end position="52"/>
    </location>
</feature>
<keyword evidence="1" id="KW-1133">Transmembrane helix</keyword>
<keyword evidence="1" id="KW-0812">Transmembrane</keyword>
<dbReference type="Pfam" id="PF24686">
    <property type="entry name" value="FLQE3_permease"/>
    <property type="match status" value="1"/>
</dbReference>
<organism evidence="2 3">
    <name type="scientific">Tenggerimyces flavus</name>
    <dbReference type="NCBI Taxonomy" id="1708749"/>
    <lineage>
        <taxon>Bacteria</taxon>
        <taxon>Bacillati</taxon>
        <taxon>Actinomycetota</taxon>
        <taxon>Actinomycetes</taxon>
        <taxon>Propionibacteriales</taxon>
        <taxon>Nocardioidaceae</taxon>
        <taxon>Tenggerimyces</taxon>
    </lineage>
</organism>
<protein>
    <submittedName>
        <fullName evidence="2">ABC transporter permease</fullName>
    </submittedName>
</protein>
<keyword evidence="3" id="KW-1185">Reference proteome</keyword>
<feature type="transmembrane region" description="Helical" evidence="1">
    <location>
        <begin position="141"/>
        <end position="166"/>
    </location>
</feature>
<sequence>MTPATNPATATTGVARPLWKVVQLDLRLQWRYGFYYAAGFSLVLWEVVVLLIPEGLRQVAMPYVIFGDSVIIGFFFIAGAVFFEKGERTLFALLSTPVRFRHYLTGKLATPGLLSLVAAVVLAVHALASPGDSLGVVTVKAVTVVVAVVLATLLFLLCGLITAAPFPSMTDWMIPSTMVIAAMNVPLLSYSGLIDHPVFYLLPTQGSLLLLGSAFDQVALSAWQVVYAVAYPLAWIAGLVLLARRVFDRYVVAKEGSA</sequence>
<feature type="transmembrane region" description="Helical" evidence="1">
    <location>
        <begin position="108"/>
        <end position="129"/>
    </location>
</feature>
<dbReference type="InterPro" id="IPR056926">
    <property type="entry name" value="FLQE3_permease"/>
</dbReference>
<name>A0ABV7YB41_9ACTN</name>
<keyword evidence="1" id="KW-0472">Membrane</keyword>
<feature type="transmembrane region" description="Helical" evidence="1">
    <location>
        <begin position="64"/>
        <end position="83"/>
    </location>
</feature>
<dbReference type="EMBL" id="JBHRZH010000010">
    <property type="protein sequence ID" value="MFC3761871.1"/>
    <property type="molecule type" value="Genomic_DNA"/>
</dbReference>
<gene>
    <name evidence="2" type="ORF">ACFOUW_13595</name>
</gene>
<feature type="transmembrane region" description="Helical" evidence="1">
    <location>
        <begin position="172"/>
        <end position="190"/>
    </location>
</feature>
<comment type="caution">
    <text evidence="2">The sequence shown here is derived from an EMBL/GenBank/DDBJ whole genome shotgun (WGS) entry which is preliminary data.</text>
</comment>
<dbReference type="Proteomes" id="UP001595699">
    <property type="component" value="Unassembled WGS sequence"/>
</dbReference>
<proteinExistence type="predicted"/>
<evidence type="ECO:0000313" key="3">
    <source>
        <dbReference type="Proteomes" id="UP001595699"/>
    </source>
</evidence>
<evidence type="ECO:0000313" key="2">
    <source>
        <dbReference type="EMBL" id="MFC3761871.1"/>
    </source>
</evidence>
<evidence type="ECO:0000256" key="1">
    <source>
        <dbReference type="SAM" id="Phobius"/>
    </source>
</evidence>